<dbReference type="GeneID" id="98128782"/>
<comment type="caution">
    <text evidence="2">The sequence shown here is derived from an EMBL/GenBank/DDBJ whole genome shotgun (WGS) entry which is preliminary data.</text>
</comment>
<dbReference type="EMBL" id="JAZGUE010000007">
    <property type="protein sequence ID" value="KAL2264818.1"/>
    <property type="molecule type" value="Genomic_DNA"/>
</dbReference>
<dbReference type="InterPro" id="IPR011051">
    <property type="entry name" value="RmlC_Cupin_sf"/>
</dbReference>
<dbReference type="Gene3D" id="2.60.120.10">
    <property type="entry name" value="Jelly Rolls"/>
    <property type="match status" value="1"/>
</dbReference>
<keyword evidence="3" id="KW-1185">Reference proteome</keyword>
<reference evidence="2 3" key="1">
    <citation type="journal article" date="2024" name="Commun. Biol.">
        <title>Comparative genomic analysis of thermophilic fungi reveals convergent evolutionary adaptations and gene losses.</title>
        <authorList>
            <person name="Steindorff A.S."/>
            <person name="Aguilar-Pontes M.V."/>
            <person name="Robinson A.J."/>
            <person name="Andreopoulos B."/>
            <person name="LaButti K."/>
            <person name="Kuo A."/>
            <person name="Mondo S."/>
            <person name="Riley R."/>
            <person name="Otillar R."/>
            <person name="Haridas S."/>
            <person name="Lipzen A."/>
            <person name="Grimwood J."/>
            <person name="Schmutz J."/>
            <person name="Clum A."/>
            <person name="Reid I.D."/>
            <person name="Moisan M.C."/>
            <person name="Butler G."/>
            <person name="Nguyen T.T.M."/>
            <person name="Dewar K."/>
            <person name="Conant G."/>
            <person name="Drula E."/>
            <person name="Henrissat B."/>
            <person name="Hansel C."/>
            <person name="Singer S."/>
            <person name="Hutchinson M.I."/>
            <person name="de Vries R.P."/>
            <person name="Natvig D.O."/>
            <person name="Powell A.J."/>
            <person name="Tsang A."/>
            <person name="Grigoriev I.V."/>
        </authorList>
    </citation>
    <scope>NUCLEOTIDE SEQUENCE [LARGE SCALE GENOMIC DNA]</scope>
    <source>
        <strain evidence="2 3">ATCC 22073</strain>
    </source>
</reference>
<dbReference type="PANTHER" id="PTHR33387:SF3">
    <property type="entry name" value="DUF985 DOMAIN-CONTAINING PROTEIN"/>
    <property type="match status" value="1"/>
</dbReference>
<dbReference type="CDD" id="cd06121">
    <property type="entry name" value="cupin_YML079wp"/>
    <property type="match status" value="1"/>
</dbReference>
<evidence type="ECO:0000313" key="2">
    <source>
        <dbReference type="EMBL" id="KAL2264818.1"/>
    </source>
</evidence>
<name>A0ABR4D357_9PEZI</name>
<dbReference type="RefSeq" id="XP_070863545.1">
    <property type="nucleotide sequence ID" value="XM_071014138.1"/>
</dbReference>
<dbReference type="Pfam" id="PF06172">
    <property type="entry name" value="Cupin_5"/>
    <property type="match status" value="1"/>
</dbReference>
<sequence>MTLTKDLTTLSSATAEQVIAELKLQPHPEGGYFVEIFRDQPSGGGRAAVTAIYYLLKAGEVSRWHRVDAVEIWHWYAGAPLKLLVAEQLDDEDAPAPKEHLLAPNVLAGARPQAVVPAHAWQAARSLGDWTLVGCTVAPGFEYQGFELAPGRTAI</sequence>
<feature type="domain" description="DUF985" evidence="1">
    <location>
        <begin position="16"/>
        <end position="149"/>
    </location>
</feature>
<evidence type="ECO:0000259" key="1">
    <source>
        <dbReference type="Pfam" id="PF06172"/>
    </source>
</evidence>
<proteinExistence type="predicted"/>
<evidence type="ECO:0000313" key="3">
    <source>
        <dbReference type="Proteomes" id="UP001600064"/>
    </source>
</evidence>
<protein>
    <recommendedName>
        <fullName evidence="1">DUF985 domain-containing protein</fullName>
    </recommendedName>
</protein>
<dbReference type="Proteomes" id="UP001600064">
    <property type="component" value="Unassembled WGS sequence"/>
</dbReference>
<accession>A0ABR4D357</accession>
<dbReference type="InterPro" id="IPR014710">
    <property type="entry name" value="RmlC-like_jellyroll"/>
</dbReference>
<organism evidence="2 3">
    <name type="scientific">Remersonia thermophila</name>
    <dbReference type="NCBI Taxonomy" id="72144"/>
    <lineage>
        <taxon>Eukaryota</taxon>
        <taxon>Fungi</taxon>
        <taxon>Dikarya</taxon>
        <taxon>Ascomycota</taxon>
        <taxon>Pezizomycotina</taxon>
        <taxon>Sordariomycetes</taxon>
        <taxon>Sordariomycetidae</taxon>
        <taxon>Sordariales</taxon>
        <taxon>Sordariales incertae sedis</taxon>
        <taxon>Remersonia</taxon>
    </lineage>
</organism>
<dbReference type="PANTHER" id="PTHR33387">
    <property type="entry name" value="RMLC-LIKE JELLY ROLL FOLD PROTEIN"/>
    <property type="match status" value="1"/>
</dbReference>
<gene>
    <name evidence="2" type="ORF">VTJ83DRAFT_7328</name>
</gene>
<dbReference type="SUPFAM" id="SSF51182">
    <property type="entry name" value="RmlC-like cupins"/>
    <property type="match status" value="1"/>
</dbReference>
<dbReference type="InterPro" id="IPR009327">
    <property type="entry name" value="Cupin_DUF985"/>
</dbReference>
<dbReference type="InterPro" id="IPR039935">
    <property type="entry name" value="YML079W-like"/>
</dbReference>